<keyword evidence="7" id="KW-1185">Reference proteome</keyword>
<dbReference type="InParanoid" id="E4WV37"/>
<feature type="transmembrane region" description="Helical" evidence="5">
    <location>
        <begin position="17"/>
        <end position="41"/>
    </location>
</feature>
<feature type="transmembrane region" description="Helical" evidence="5">
    <location>
        <begin position="53"/>
        <end position="71"/>
    </location>
</feature>
<protein>
    <submittedName>
        <fullName evidence="6">Uncharacterized protein</fullName>
    </submittedName>
</protein>
<keyword evidence="3 5" id="KW-1133">Transmembrane helix</keyword>
<name>E4WV37_OIKDI</name>
<evidence type="ECO:0000256" key="2">
    <source>
        <dbReference type="ARBA" id="ARBA00022692"/>
    </source>
</evidence>
<gene>
    <name evidence="6" type="ORF">GSOID_T00009494001</name>
</gene>
<dbReference type="InterPro" id="IPR003689">
    <property type="entry name" value="ZIP"/>
</dbReference>
<sequence length="93" mass="9829">MKALLTLTRDYPASRSIVAAVVIFSVMAPIGLIIGMILSSFGGDGNLDGPMTIIEAVATGTFIYVTFLELVPHEFMGDVEQGPLKVLVMANNG</sequence>
<accession>E4WV37</accession>
<dbReference type="OrthoDB" id="448280at2759"/>
<dbReference type="GO" id="GO:0046873">
    <property type="term" value="F:metal ion transmembrane transporter activity"/>
    <property type="evidence" value="ECO:0007669"/>
    <property type="project" value="InterPro"/>
</dbReference>
<organism evidence="6">
    <name type="scientific">Oikopleura dioica</name>
    <name type="common">Tunicate</name>
    <dbReference type="NCBI Taxonomy" id="34765"/>
    <lineage>
        <taxon>Eukaryota</taxon>
        <taxon>Metazoa</taxon>
        <taxon>Chordata</taxon>
        <taxon>Tunicata</taxon>
        <taxon>Appendicularia</taxon>
        <taxon>Copelata</taxon>
        <taxon>Oikopleuridae</taxon>
        <taxon>Oikopleura</taxon>
    </lineage>
</organism>
<evidence type="ECO:0000256" key="5">
    <source>
        <dbReference type="SAM" id="Phobius"/>
    </source>
</evidence>
<dbReference type="Pfam" id="PF02535">
    <property type="entry name" value="Zip"/>
    <property type="match status" value="1"/>
</dbReference>
<evidence type="ECO:0000256" key="4">
    <source>
        <dbReference type="ARBA" id="ARBA00023136"/>
    </source>
</evidence>
<evidence type="ECO:0000313" key="7">
    <source>
        <dbReference type="Proteomes" id="UP000001307"/>
    </source>
</evidence>
<dbReference type="Proteomes" id="UP000001307">
    <property type="component" value="Unassembled WGS sequence"/>
</dbReference>
<dbReference type="GO" id="GO:0016020">
    <property type="term" value="C:membrane"/>
    <property type="evidence" value="ECO:0007669"/>
    <property type="project" value="UniProtKB-SubCell"/>
</dbReference>
<reference evidence="6" key="1">
    <citation type="journal article" date="2010" name="Science">
        <title>Plasticity of animal genome architecture unmasked by rapid evolution of a pelagic tunicate.</title>
        <authorList>
            <person name="Denoeud F."/>
            <person name="Henriet S."/>
            <person name="Mungpakdee S."/>
            <person name="Aury J.M."/>
            <person name="Da Silva C."/>
            <person name="Brinkmann H."/>
            <person name="Mikhaleva J."/>
            <person name="Olsen L.C."/>
            <person name="Jubin C."/>
            <person name="Canestro C."/>
            <person name="Bouquet J.M."/>
            <person name="Danks G."/>
            <person name="Poulain J."/>
            <person name="Campsteijn C."/>
            <person name="Adamski M."/>
            <person name="Cross I."/>
            <person name="Yadetie F."/>
            <person name="Muffato M."/>
            <person name="Louis A."/>
            <person name="Butcher S."/>
            <person name="Tsagkogeorga G."/>
            <person name="Konrad A."/>
            <person name="Singh S."/>
            <person name="Jensen M.F."/>
            <person name="Cong E.H."/>
            <person name="Eikeseth-Otteraa H."/>
            <person name="Noel B."/>
            <person name="Anthouard V."/>
            <person name="Porcel B.M."/>
            <person name="Kachouri-Lafond R."/>
            <person name="Nishino A."/>
            <person name="Ugolini M."/>
            <person name="Chourrout P."/>
            <person name="Nishida H."/>
            <person name="Aasland R."/>
            <person name="Huzurbazar S."/>
            <person name="Westhof E."/>
            <person name="Delsuc F."/>
            <person name="Lehrach H."/>
            <person name="Reinhardt R."/>
            <person name="Weissenbach J."/>
            <person name="Roy S.W."/>
            <person name="Artiguenave F."/>
            <person name="Postlethwait J.H."/>
            <person name="Manak J.R."/>
            <person name="Thompson E.M."/>
            <person name="Jaillon O."/>
            <person name="Du Pasquier L."/>
            <person name="Boudinot P."/>
            <person name="Liberles D.A."/>
            <person name="Volff J.N."/>
            <person name="Philippe H."/>
            <person name="Lenhard B."/>
            <person name="Roest Crollius H."/>
            <person name="Wincker P."/>
            <person name="Chourrout D."/>
        </authorList>
    </citation>
    <scope>NUCLEOTIDE SEQUENCE [LARGE SCALE GENOMIC DNA]</scope>
</reference>
<evidence type="ECO:0000256" key="3">
    <source>
        <dbReference type="ARBA" id="ARBA00022989"/>
    </source>
</evidence>
<dbReference type="AlphaFoldDB" id="E4WV37"/>
<evidence type="ECO:0000256" key="1">
    <source>
        <dbReference type="ARBA" id="ARBA00004141"/>
    </source>
</evidence>
<keyword evidence="2 5" id="KW-0812">Transmembrane</keyword>
<evidence type="ECO:0000313" key="6">
    <source>
        <dbReference type="EMBL" id="CBY21719.1"/>
    </source>
</evidence>
<keyword evidence="4 5" id="KW-0472">Membrane</keyword>
<proteinExistence type="predicted"/>
<dbReference type="EMBL" id="FN653017">
    <property type="protein sequence ID" value="CBY21719.1"/>
    <property type="molecule type" value="Genomic_DNA"/>
</dbReference>
<comment type="subcellular location">
    <subcellularLocation>
        <location evidence="1">Membrane</location>
        <topology evidence="1">Multi-pass membrane protein</topology>
    </subcellularLocation>
</comment>